<dbReference type="InterPro" id="IPR043472">
    <property type="entry name" value="Macro_dom-like"/>
</dbReference>
<evidence type="ECO:0000313" key="2">
    <source>
        <dbReference type="EMBL" id="OJH39818.1"/>
    </source>
</evidence>
<comment type="caution">
    <text evidence="2">The sequence shown here is derived from an EMBL/GenBank/DDBJ whole genome shotgun (WGS) entry which is preliminary data.</text>
</comment>
<dbReference type="Pfam" id="PF02789">
    <property type="entry name" value="Peptidase_M17_N"/>
    <property type="match status" value="1"/>
</dbReference>
<reference evidence="2 3" key="2">
    <citation type="submission" date="2016-12" db="EMBL/GenBank/DDBJ databases">
        <title>Draft Genome Sequence of Cystobacter ferrugineus Strain Cbfe23.</title>
        <authorList>
            <person name="Akbar S."/>
            <person name="Dowd S.E."/>
            <person name="Stevens D.C."/>
        </authorList>
    </citation>
    <scope>NUCLEOTIDE SEQUENCE [LARGE SCALE GENOMIC DNA]</scope>
    <source>
        <strain evidence="2 3">Cbfe23</strain>
    </source>
</reference>
<dbReference type="STRING" id="83449.BON30_12020"/>
<dbReference type="RefSeq" id="WP_071898448.1">
    <property type="nucleotide sequence ID" value="NZ_MPIN01000003.1"/>
</dbReference>
<sequence length="162" mass="17250">MNVSAHELGLGGLDSLADVDALCLFVGEDDRPLPGTAGYVDWRLCGTLSRVLQSGFFVGAQDDSLLLPTDGRFSVPRVFVMGLGRRRGLDSSSLGEALASAGKVLTRAKVESVALEVPGQEALDESVRLSALQERFLPAFHGRKVAVLADKELARRLSGRKG</sequence>
<dbReference type="SUPFAM" id="SSF52949">
    <property type="entry name" value="Macro domain-like"/>
    <property type="match status" value="1"/>
</dbReference>
<dbReference type="Gene3D" id="3.40.220.10">
    <property type="entry name" value="Leucine Aminopeptidase, subunit E, domain 1"/>
    <property type="match status" value="1"/>
</dbReference>
<accession>A0A1L9BC64</accession>
<evidence type="ECO:0000259" key="1">
    <source>
        <dbReference type="Pfam" id="PF02789"/>
    </source>
</evidence>
<dbReference type="GO" id="GO:0070006">
    <property type="term" value="F:metalloaminopeptidase activity"/>
    <property type="evidence" value="ECO:0007669"/>
    <property type="project" value="InterPro"/>
</dbReference>
<evidence type="ECO:0000313" key="3">
    <source>
        <dbReference type="Proteomes" id="UP000182229"/>
    </source>
</evidence>
<dbReference type="GO" id="GO:0006508">
    <property type="term" value="P:proteolysis"/>
    <property type="evidence" value="ECO:0007669"/>
    <property type="project" value="InterPro"/>
</dbReference>
<dbReference type="EMBL" id="MPIN01000003">
    <property type="protein sequence ID" value="OJH39818.1"/>
    <property type="molecule type" value="Genomic_DNA"/>
</dbReference>
<gene>
    <name evidence="2" type="ORF">BON30_12020</name>
</gene>
<dbReference type="AlphaFoldDB" id="A0A1L9BC64"/>
<reference evidence="3" key="1">
    <citation type="submission" date="2016-11" db="EMBL/GenBank/DDBJ databases">
        <authorList>
            <person name="Shukria A."/>
            <person name="Stevens D.C."/>
        </authorList>
    </citation>
    <scope>NUCLEOTIDE SEQUENCE [LARGE SCALE GENOMIC DNA]</scope>
    <source>
        <strain evidence="3">Cbfe23</strain>
    </source>
</reference>
<dbReference type="InterPro" id="IPR008283">
    <property type="entry name" value="Peptidase_M17_N"/>
</dbReference>
<dbReference type="Proteomes" id="UP000182229">
    <property type="component" value="Unassembled WGS sequence"/>
</dbReference>
<name>A0A1L9BC64_9BACT</name>
<protein>
    <submittedName>
        <fullName evidence="2">Peptidase M17</fullName>
    </submittedName>
</protein>
<keyword evidence="3" id="KW-1185">Reference proteome</keyword>
<feature type="domain" description="Peptidase M17 leucyl aminopeptidase N-terminal" evidence="1">
    <location>
        <begin position="29"/>
        <end position="127"/>
    </location>
</feature>
<organism evidence="2 3">
    <name type="scientific">Cystobacter ferrugineus</name>
    <dbReference type="NCBI Taxonomy" id="83449"/>
    <lineage>
        <taxon>Bacteria</taxon>
        <taxon>Pseudomonadati</taxon>
        <taxon>Myxococcota</taxon>
        <taxon>Myxococcia</taxon>
        <taxon>Myxococcales</taxon>
        <taxon>Cystobacterineae</taxon>
        <taxon>Archangiaceae</taxon>
        <taxon>Cystobacter</taxon>
    </lineage>
</organism>
<proteinExistence type="predicted"/>
<dbReference type="OrthoDB" id="5381747at2"/>